<dbReference type="InterPro" id="IPR011254">
    <property type="entry name" value="Prismane-like_sf"/>
</dbReference>
<protein>
    <recommendedName>
        <fullName evidence="8">Hydroxylamine reductase</fullName>
        <ecNumber evidence="8">1.7.99.1</ecNumber>
    </recommendedName>
    <alternativeName>
        <fullName evidence="8">Hybrid-cluster protein</fullName>
        <shortName evidence="8">HCP</shortName>
    </alternativeName>
    <alternativeName>
        <fullName evidence="8">Prismane protein</fullName>
    </alternativeName>
</protein>
<feature type="binding site" evidence="8">
    <location>
        <position position="3"/>
    </location>
    <ligand>
        <name>[4Fe-4S] cluster</name>
        <dbReference type="ChEBI" id="CHEBI:49883"/>
    </ligand>
</feature>
<gene>
    <name evidence="8 9" type="primary">hcp</name>
    <name evidence="9" type="ORF">SPIROBIBN47_350008</name>
</gene>
<evidence type="ECO:0000256" key="6">
    <source>
        <dbReference type="ARBA" id="ARBA00023014"/>
    </source>
</evidence>
<dbReference type="GO" id="GO:0050418">
    <property type="term" value="F:hydroxylamine reductase activity"/>
    <property type="evidence" value="ECO:0007669"/>
    <property type="project" value="UniProtKB-UniRule"/>
</dbReference>
<keyword evidence="5 8" id="KW-0408">Iron</keyword>
<comment type="cofactor">
    <cofactor evidence="8">
        <name>[4Fe-4S] cluster</name>
        <dbReference type="ChEBI" id="CHEBI:49883"/>
    </cofactor>
    <text evidence="8">Binds 1 [4Fe-4S] cluster.</text>
</comment>
<feature type="binding site" evidence="8">
    <location>
        <position position="6"/>
    </location>
    <ligand>
        <name>[4Fe-4S] cluster</name>
        <dbReference type="ChEBI" id="CHEBI:49883"/>
    </ligand>
</feature>
<comment type="subcellular location">
    <subcellularLocation>
        <location evidence="1 8">Cytoplasm</location>
    </subcellularLocation>
</comment>
<organism evidence="9">
    <name type="scientific">uncultured spirochete</name>
    <dbReference type="NCBI Taxonomy" id="156406"/>
    <lineage>
        <taxon>Bacteria</taxon>
        <taxon>Pseudomonadati</taxon>
        <taxon>Spirochaetota</taxon>
        <taxon>Spirochaetia</taxon>
        <taxon>Spirochaetales</taxon>
        <taxon>environmental samples</taxon>
    </lineage>
</organism>
<evidence type="ECO:0000256" key="2">
    <source>
        <dbReference type="ARBA" id="ARBA00022490"/>
    </source>
</evidence>
<dbReference type="GO" id="GO:0051539">
    <property type="term" value="F:4 iron, 4 sulfur cluster binding"/>
    <property type="evidence" value="ECO:0007669"/>
    <property type="project" value="UniProtKB-KW"/>
</dbReference>
<dbReference type="PIRSF" id="PIRSF000076">
    <property type="entry name" value="HCP"/>
    <property type="match status" value="1"/>
</dbReference>
<dbReference type="Gene3D" id="3.40.50.2030">
    <property type="match status" value="2"/>
</dbReference>
<dbReference type="CDD" id="cd01914">
    <property type="entry name" value="HCP"/>
    <property type="match status" value="1"/>
</dbReference>
<dbReference type="FunFam" id="3.40.50.2030:FF:000001">
    <property type="entry name" value="Hydroxylamine reductase"/>
    <property type="match status" value="1"/>
</dbReference>
<comment type="function">
    <text evidence="8">Catalyzes the reduction of hydroxylamine to form NH(3) and H(2)O.</text>
</comment>
<keyword evidence="4 8" id="KW-0560">Oxidoreductase</keyword>
<feature type="binding site" description="via persulfide group" evidence="8">
    <location>
        <position position="404"/>
    </location>
    <ligand>
        <name>hybrid [4Fe-2O-2S] cluster</name>
        <dbReference type="ChEBI" id="CHEBI:60519"/>
    </ligand>
</feature>
<dbReference type="Pfam" id="PF03063">
    <property type="entry name" value="Prismane"/>
    <property type="match status" value="1"/>
</dbReference>
<dbReference type="PANTHER" id="PTHR30109:SF0">
    <property type="entry name" value="HYDROXYLAMINE REDUCTASE"/>
    <property type="match status" value="1"/>
</dbReference>
<feature type="binding site" evidence="8">
    <location>
        <position position="494"/>
    </location>
    <ligand>
        <name>hybrid [4Fe-2O-2S] cluster</name>
        <dbReference type="ChEBI" id="CHEBI:60519"/>
    </ligand>
</feature>
<dbReference type="GO" id="GO:0005737">
    <property type="term" value="C:cytoplasm"/>
    <property type="evidence" value="ECO:0007669"/>
    <property type="project" value="UniProtKB-SubCell"/>
</dbReference>
<feature type="binding site" evidence="8">
    <location>
        <position position="22"/>
    </location>
    <ligand>
        <name>[4Fe-4S] cluster</name>
        <dbReference type="ChEBI" id="CHEBI:49883"/>
    </ligand>
</feature>
<dbReference type="GO" id="GO:0046872">
    <property type="term" value="F:metal ion binding"/>
    <property type="evidence" value="ECO:0007669"/>
    <property type="project" value="UniProtKB-KW"/>
</dbReference>
<dbReference type="InterPro" id="IPR004137">
    <property type="entry name" value="HCP/CODH"/>
</dbReference>
<feature type="binding site" evidence="8">
    <location>
        <position position="244"/>
    </location>
    <ligand>
        <name>hybrid [4Fe-2O-2S] cluster</name>
        <dbReference type="ChEBI" id="CHEBI:60519"/>
    </ligand>
</feature>
<feature type="binding site" evidence="8">
    <location>
        <position position="492"/>
    </location>
    <ligand>
        <name>hybrid [4Fe-2O-2S] cluster</name>
        <dbReference type="ChEBI" id="CHEBI:60519"/>
    </ligand>
</feature>
<accession>A0A3P3XKC5</accession>
<dbReference type="SUPFAM" id="SSF56821">
    <property type="entry name" value="Prismane protein-like"/>
    <property type="match status" value="1"/>
</dbReference>
<dbReference type="FunFam" id="3.40.50.2030:FF:000002">
    <property type="entry name" value="Hydroxylamine reductase"/>
    <property type="match status" value="1"/>
</dbReference>
<name>A0A3P3XKC5_9SPIR</name>
<keyword evidence="3 8" id="KW-0479">Metal-binding</keyword>
<dbReference type="PANTHER" id="PTHR30109">
    <property type="entry name" value="HYDROXYLAMINE REDUCTASE"/>
    <property type="match status" value="1"/>
</dbReference>
<evidence type="ECO:0000256" key="5">
    <source>
        <dbReference type="ARBA" id="ARBA00023004"/>
    </source>
</evidence>
<dbReference type="AlphaFoldDB" id="A0A3P3XKC5"/>
<feature type="modified residue" description="Cysteine persulfide" evidence="8">
    <location>
        <position position="404"/>
    </location>
</feature>
<feature type="binding site" evidence="8">
    <location>
        <position position="15"/>
    </location>
    <ligand>
        <name>[4Fe-4S] cluster</name>
        <dbReference type="ChEBI" id="CHEBI:49883"/>
    </ligand>
</feature>
<dbReference type="NCBIfam" id="NF003658">
    <property type="entry name" value="PRK05290.1"/>
    <property type="match status" value="1"/>
</dbReference>
<comment type="catalytic activity">
    <reaction evidence="7 8">
        <text>A + NH4(+) + H2O = hydroxylamine + AH2 + H(+)</text>
        <dbReference type="Rhea" id="RHEA:22052"/>
        <dbReference type="ChEBI" id="CHEBI:13193"/>
        <dbReference type="ChEBI" id="CHEBI:15377"/>
        <dbReference type="ChEBI" id="CHEBI:15378"/>
        <dbReference type="ChEBI" id="CHEBI:15429"/>
        <dbReference type="ChEBI" id="CHEBI:17499"/>
        <dbReference type="ChEBI" id="CHEBI:28938"/>
        <dbReference type="EC" id="1.7.99.1"/>
    </reaction>
</comment>
<dbReference type="InterPro" id="IPR016099">
    <property type="entry name" value="Prismane-like_a/b-sand"/>
</dbReference>
<proteinExistence type="inferred from homology"/>
<evidence type="ECO:0000313" key="9">
    <source>
        <dbReference type="EMBL" id="SLM14629.1"/>
    </source>
</evidence>
<dbReference type="EMBL" id="FWDM01000029">
    <property type="protein sequence ID" value="SLM14629.1"/>
    <property type="molecule type" value="Genomic_DNA"/>
</dbReference>
<dbReference type="InterPro" id="IPR016100">
    <property type="entry name" value="Prismane_a-bundle"/>
</dbReference>
<reference evidence="9" key="1">
    <citation type="submission" date="2017-02" db="EMBL/GenBank/DDBJ databases">
        <authorList>
            <person name="Regsiter A."/>
            <person name="William W."/>
        </authorList>
    </citation>
    <scope>NUCLEOTIDE SEQUENCE</scope>
    <source>
        <strain evidence="9">Bib</strain>
    </source>
</reference>
<feature type="binding site" evidence="8">
    <location>
        <position position="268"/>
    </location>
    <ligand>
        <name>hybrid [4Fe-2O-2S] cluster</name>
        <dbReference type="ChEBI" id="CHEBI:60519"/>
    </ligand>
</feature>
<comment type="cofactor">
    <cofactor evidence="8">
        <name>hybrid [4Fe-2O-2S] cluster</name>
        <dbReference type="ChEBI" id="CHEBI:60519"/>
    </cofactor>
    <text evidence="8">Binds 1 hybrid [4Fe-2O-2S] cluster.</text>
</comment>
<dbReference type="Gene3D" id="1.20.1270.20">
    <property type="match status" value="2"/>
</dbReference>
<dbReference type="HAMAP" id="MF_00069">
    <property type="entry name" value="Hydroxylam_reduct"/>
    <property type="match status" value="1"/>
</dbReference>
<dbReference type="GO" id="GO:0042542">
    <property type="term" value="P:response to hydrogen peroxide"/>
    <property type="evidence" value="ECO:0007669"/>
    <property type="project" value="TreeGrafter"/>
</dbReference>
<evidence type="ECO:0000256" key="3">
    <source>
        <dbReference type="ARBA" id="ARBA00022723"/>
    </source>
</evidence>
<evidence type="ECO:0000256" key="8">
    <source>
        <dbReference type="HAMAP-Rule" id="MF_00069"/>
    </source>
</evidence>
<dbReference type="FunFam" id="1.20.1270.20:FF:000001">
    <property type="entry name" value="Hydroxylamine reductase"/>
    <property type="match status" value="1"/>
</dbReference>
<feature type="binding site" evidence="8">
    <location>
        <position position="457"/>
    </location>
    <ligand>
        <name>hybrid [4Fe-2O-2S] cluster</name>
        <dbReference type="ChEBI" id="CHEBI:60519"/>
    </ligand>
</feature>
<dbReference type="NCBIfam" id="TIGR01703">
    <property type="entry name" value="hybrid_clust"/>
    <property type="match status" value="1"/>
</dbReference>
<evidence type="ECO:0000256" key="1">
    <source>
        <dbReference type="ARBA" id="ARBA00004496"/>
    </source>
</evidence>
<dbReference type="GO" id="GO:0004601">
    <property type="term" value="F:peroxidase activity"/>
    <property type="evidence" value="ECO:0007669"/>
    <property type="project" value="TreeGrafter"/>
</dbReference>
<evidence type="ECO:0000256" key="4">
    <source>
        <dbReference type="ARBA" id="ARBA00023002"/>
    </source>
</evidence>
<feature type="binding site" evidence="8">
    <location>
        <position position="432"/>
    </location>
    <ligand>
        <name>hybrid [4Fe-2O-2S] cluster</name>
        <dbReference type="ChEBI" id="CHEBI:60519"/>
    </ligand>
</feature>
<dbReference type="InterPro" id="IPR010048">
    <property type="entry name" value="Hydroxylam_reduct"/>
</dbReference>
<keyword evidence="2 8" id="KW-0963">Cytoplasm</keyword>
<dbReference type="EC" id="1.7.99.1" evidence="8"/>
<evidence type="ECO:0000256" key="7">
    <source>
        <dbReference type="ARBA" id="ARBA00051350"/>
    </source>
</evidence>
<comment type="similarity">
    <text evidence="8">Belongs to the HCP family.</text>
</comment>
<keyword evidence="6 8" id="KW-0411">Iron-sulfur</keyword>
<keyword evidence="8" id="KW-0004">4Fe-4S</keyword>
<feature type="binding site" evidence="8">
    <location>
        <position position="312"/>
    </location>
    <ligand>
        <name>hybrid [4Fe-2O-2S] cluster</name>
        <dbReference type="ChEBI" id="CHEBI:60519"/>
    </ligand>
</feature>
<sequence>MYCNQCQETMKNTACTLAKGVCGKPAETANLQDLVLHVCKGIGYWASKALPLGFYSEDDAFYVTRMLFATITNANFFTQDFEHWIAEGLERRERIRLAYVAKGGAIDSTPPDAATWSAANVEAIRTAAAAGKGALTEIADEDIRALKALVLYGLKGMAAYVEHAYAIGISERGIFEFMLKALAQLADERVSKDALVSLVLKTGKAGVDAMALLDRANTGAYGKPRITKVRTGVRNRPGILISGHDLRDLHDLLEQTKDTGIDVYTHGEMLPAHYYPFFEKYDNLYGNYGNAWWKQDVEIEKFHGPVLFTSNCLVPPKESYKKRVFTTGIVGFEGCTHIPDREPGKMKDFSAIIEMAKTCEPPEQLEDGTIVGGFAHDQVFALADTVVEAVKSGAIKRFIVMAGCDGRQPKRSYYTEVAEKLPDNTVILTAGCAKYRYNKLDLGDIGGIPRVLDAGQCNDSYSLALVALKLKEIFGLDDVNKLPLSFDIAWYEQKAVLVLLALLYLGFKNIRLGPTLPGFLSPRVAEILIENFGIKGIATADEDVAAMVAGR</sequence>